<accession>A0A9W6V676</accession>
<protein>
    <recommendedName>
        <fullName evidence="2">STAS domain-containing protein</fullName>
    </recommendedName>
</protein>
<evidence type="ECO:0000313" key="3">
    <source>
        <dbReference type="EMBL" id="GLW75018.1"/>
    </source>
</evidence>
<dbReference type="PROSITE" id="PS50801">
    <property type="entry name" value="STAS"/>
    <property type="match status" value="1"/>
</dbReference>
<dbReference type="Gene3D" id="3.30.750.24">
    <property type="entry name" value="STAS domain"/>
    <property type="match status" value="1"/>
</dbReference>
<proteinExistence type="predicted"/>
<dbReference type="PANTHER" id="PTHR33495:SF2">
    <property type="entry name" value="ANTI-SIGMA FACTOR ANTAGONIST TM_1081-RELATED"/>
    <property type="match status" value="1"/>
</dbReference>
<dbReference type="InterPro" id="IPR036513">
    <property type="entry name" value="STAS_dom_sf"/>
</dbReference>
<sequence length="193" mass="20453">MTSRAVTTPCHAPAEKGATGALLRPVSSANTPQRPPVGRARQHYRGNPSPPPWQADHVATQDFDSTLRITTLPAPTPARVLHLAGELDYDSLHQLRGALAAAFQDRPPLLVLDLAELDSCDSSGLSELITASRNQHGIPIVLAAPTPRVQGLFDLTGVNQILAVTASVPAAIEQHLLGGTTHSENSTENSHRP</sequence>
<evidence type="ECO:0000256" key="1">
    <source>
        <dbReference type="SAM" id="MobiDB-lite"/>
    </source>
</evidence>
<dbReference type="InterPro" id="IPR002645">
    <property type="entry name" value="STAS_dom"/>
</dbReference>
<organism evidence="3 4">
    <name type="scientific">Kitasatospora phosalacinea</name>
    <dbReference type="NCBI Taxonomy" id="2065"/>
    <lineage>
        <taxon>Bacteria</taxon>
        <taxon>Bacillati</taxon>
        <taxon>Actinomycetota</taxon>
        <taxon>Actinomycetes</taxon>
        <taxon>Kitasatosporales</taxon>
        <taxon>Streptomycetaceae</taxon>
        <taxon>Kitasatospora</taxon>
    </lineage>
</organism>
<name>A0A9W6V676_9ACTN</name>
<dbReference type="CDD" id="cd07043">
    <property type="entry name" value="STAS_anti-anti-sigma_factors"/>
    <property type="match status" value="1"/>
</dbReference>
<feature type="region of interest" description="Disordered" evidence="1">
    <location>
        <begin position="1"/>
        <end position="54"/>
    </location>
</feature>
<gene>
    <name evidence="3" type="ORF">Kpho02_73150</name>
</gene>
<dbReference type="Pfam" id="PF13466">
    <property type="entry name" value="STAS_2"/>
    <property type="match status" value="1"/>
</dbReference>
<comment type="caution">
    <text evidence="3">The sequence shown here is derived from an EMBL/GenBank/DDBJ whole genome shotgun (WGS) entry which is preliminary data.</text>
</comment>
<dbReference type="AlphaFoldDB" id="A0A9W6V676"/>
<evidence type="ECO:0000313" key="4">
    <source>
        <dbReference type="Proteomes" id="UP001165041"/>
    </source>
</evidence>
<feature type="domain" description="STAS" evidence="2">
    <location>
        <begin position="80"/>
        <end position="175"/>
    </location>
</feature>
<dbReference type="GO" id="GO:0043856">
    <property type="term" value="F:anti-sigma factor antagonist activity"/>
    <property type="evidence" value="ECO:0007669"/>
    <property type="project" value="TreeGrafter"/>
</dbReference>
<dbReference type="SUPFAM" id="SSF52091">
    <property type="entry name" value="SpoIIaa-like"/>
    <property type="match status" value="1"/>
</dbReference>
<evidence type="ECO:0000259" key="2">
    <source>
        <dbReference type="PROSITE" id="PS50801"/>
    </source>
</evidence>
<dbReference type="PANTHER" id="PTHR33495">
    <property type="entry name" value="ANTI-SIGMA FACTOR ANTAGONIST TM_1081-RELATED-RELATED"/>
    <property type="match status" value="1"/>
</dbReference>
<reference evidence="3" key="1">
    <citation type="submission" date="2023-02" db="EMBL/GenBank/DDBJ databases">
        <title>Kitasatospora phosalacinea NBRC 14627.</title>
        <authorList>
            <person name="Ichikawa N."/>
            <person name="Sato H."/>
            <person name="Tonouchi N."/>
        </authorList>
    </citation>
    <scope>NUCLEOTIDE SEQUENCE</scope>
    <source>
        <strain evidence="3">NBRC 14627</strain>
    </source>
</reference>
<dbReference type="EMBL" id="BSSA01000043">
    <property type="protein sequence ID" value="GLW75018.1"/>
    <property type="molecule type" value="Genomic_DNA"/>
</dbReference>
<dbReference type="Proteomes" id="UP001165041">
    <property type="component" value="Unassembled WGS sequence"/>
</dbReference>
<dbReference type="InterPro" id="IPR058548">
    <property type="entry name" value="MlaB-like_STAS"/>
</dbReference>